<comment type="caution">
    <text evidence="2">The sequence shown here is derived from an EMBL/GenBank/DDBJ whole genome shotgun (WGS) entry which is preliminary data.</text>
</comment>
<feature type="region of interest" description="Disordered" evidence="1">
    <location>
        <begin position="121"/>
        <end position="144"/>
    </location>
</feature>
<dbReference type="PROSITE" id="PS51257">
    <property type="entry name" value="PROKAR_LIPOPROTEIN"/>
    <property type="match status" value="1"/>
</dbReference>
<dbReference type="RefSeq" id="WP_284274565.1">
    <property type="nucleotide sequence ID" value="NZ_BSOW01000045.1"/>
</dbReference>
<evidence type="ECO:0000256" key="1">
    <source>
        <dbReference type="SAM" id="MobiDB-lite"/>
    </source>
</evidence>
<evidence type="ECO:0000313" key="3">
    <source>
        <dbReference type="Proteomes" id="UP001156905"/>
    </source>
</evidence>
<proteinExistence type="predicted"/>
<accession>A0ABQ6BBY4</accession>
<name>A0ABQ6BBY4_9BRAD</name>
<dbReference type="EMBL" id="BSOW01000045">
    <property type="protein sequence ID" value="GLR91293.1"/>
    <property type="molecule type" value="Genomic_DNA"/>
</dbReference>
<organism evidence="2 3">
    <name type="scientific">Bradyrhizobium iriomotense</name>
    <dbReference type="NCBI Taxonomy" id="441950"/>
    <lineage>
        <taxon>Bacteria</taxon>
        <taxon>Pseudomonadati</taxon>
        <taxon>Pseudomonadota</taxon>
        <taxon>Alphaproteobacteria</taxon>
        <taxon>Hyphomicrobiales</taxon>
        <taxon>Nitrobacteraceae</taxon>
        <taxon>Bradyrhizobium</taxon>
    </lineage>
</organism>
<protein>
    <recommendedName>
        <fullName evidence="4">Lipoprotein</fullName>
    </recommendedName>
</protein>
<dbReference type="Proteomes" id="UP001156905">
    <property type="component" value="Unassembled WGS sequence"/>
</dbReference>
<keyword evidence="3" id="KW-1185">Reference proteome</keyword>
<gene>
    <name evidence="2" type="ORF">GCM10007857_80100</name>
</gene>
<evidence type="ECO:0008006" key="4">
    <source>
        <dbReference type="Google" id="ProtNLM"/>
    </source>
</evidence>
<evidence type="ECO:0000313" key="2">
    <source>
        <dbReference type="EMBL" id="GLR91293.1"/>
    </source>
</evidence>
<sequence>MRTVGVAVLCAALGGCAAAPKMGWIRVDGQSARENPVLQTQFEVDSTACLGERNKAALSGVTVASGGLAGAIAAADRSNAADTVARGCMAEKGYLLVREDEADAKRAELARIAEMKKQQEAAAVAAQTSKPRKPGTKLTAAPGT</sequence>
<reference evidence="3" key="1">
    <citation type="journal article" date="2019" name="Int. J. Syst. Evol. Microbiol.">
        <title>The Global Catalogue of Microorganisms (GCM) 10K type strain sequencing project: providing services to taxonomists for standard genome sequencing and annotation.</title>
        <authorList>
            <consortium name="The Broad Institute Genomics Platform"/>
            <consortium name="The Broad Institute Genome Sequencing Center for Infectious Disease"/>
            <person name="Wu L."/>
            <person name="Ma J."/>
        </authorList>
    </citation>
    <scope>NUCLEOTIDE SEQUENCE [LARGE SCALE GENOMIC DNA]</scope>
    <source>
        <strain evidence="3">NBRC 102520</strain>
    </source>
</reference>